<feature type="compositionally biased region" description="Polar residues" evidence="1">
    <location>
        <begin position="40"/>
        <end position="52"/>
    </location>
</feature>
<feature type="region of interest" description="Disordered" evidence="1">
    <location>
        <begin position="40"/>
        <end position="64"/>
    </location>
</feature>
<keyword evidence="2" id="KW-0812">Transmembrane</keyword>
<keyword evidence="2" id="KW-1133">Transmembrane helix</keyword>
<keyword evidence="4" id="KW-1185">Reference proteome</keyword>
<gene>
    <name evidence="3" type="ORF">RFI_07086</name>
</gene>
<protein>
    <submittedName>
        <fullName evidence="3">Uncharacterized protein</fullName>
    </submittedName>
</protein>
<dbReference type="AlphaFoldDB" id="X6NVW6"/>
<evidence type="ECO:0000313" key="3">
    <source>
        <dbReference type="EMBL" id="ETO30033.1"/>
    </source>
</evidence>
<feature type="transmembrane region" description="Helical" evidence="2">
    <location>
        <begin position="161"/>
        <end position="181"/>
    </location>
</feature>
<name>X6NVW6_RETFI</name>
<dbReference type="EMBL" id="ASPP01005709">
    <property type="protein sequence ID" value="ETO30033.1"/>
    <property type="molecule type" value="Genomic_DNA"/>
</dbReference>
<accession>X6NVW6</accession>
<comment type="caution">
    <text evidence="3">The sequence shown here is derived from an EMBL/GenBank/DDBJ whole genome shotgun (WGS) entry which is preliminary data.</text>
</comment>
<evidence type="ECO:0000256" key="2">
    <source>
        <dbReference type="SAM" id="Phobius"/>
    </source>
</evidence>
<organism evidence="3 4">
    <name type="scientific">Reticulomyxa filosa</name>
    <dbReference type="NCBI Taxonomy" id="46433"/>
    <lineage>
        <taxon>Eukaryota</taxon>
        <taxon>Sar</taxon>
        <taxon>Rhizaria</taxon>
        <taxon>Retaria</taxon>
        <taxon>Foraminifera</taxon>
        <taxon>Monothalamids</taxon>
        <taxon>Reticulomyxidae</taxon>
        <taxon>Reticulomyxa</taxon>
    </lineage>
</organism>
<reference evidence="3 4" key="1">
    <citation type="journal article" date="2013" name="Curr. Biol.">
        <title>The Genome of the Foraminiferan Reticulomyxa filosa.</title>
        <authorList>
            <person name="Glockner G."/>
            <person name="Hulsmann N."/>
            <person name="Schleicher M."/>
            <person name="Noegel A.A."/>
            <person name="Eichinger L."/>
            <person name="Gallinger C."/>
            <person name="Pawlowski J."/>
            <person name="Sierra R."/>
            <person name="Euteneuer U."/>
            <person name="Pillet L."/>
            <person name="Moustafa A."/>
            <person name="Platzer M."/>
            <person name="Groth M."/>
            <person name="Szafranski K."/>
            <person name="Schliwa M."/>
        </authorList>
    </citation>
    <scope>NUCLEOTIDE SEQUENCE [LARGE SCALE GENOMIC DNA]</scope>
</reference>
<evidence type="ECO:0000313" key="4">
    <source>
        <dbReference type="Proteomes" id="UP000023152"/>
    </source>
</evidence>
<feature type="compositionally biased region" description="Basic and acidic residues" evidence="1">
    <location>
        <begin position="53"/>
        <end position="64"/>
    </location>
</feature>
<feature type="transmembrane region" description="Helical" evidence="2">
    <location>
        <begin position="187"/>
        <end position="203"/>
    </location>
</feature>
<dbReference type="Proteomes" id="UP000023152">
    <property type="component" value="Unassembled WGS sequence"/>
</dbReference>
<proteinExistence type="predicted"/>
<sequence>MFTQEKQNEEYKQKNQYQFAKSVEKKRMELICYSLERHNSGNSMYRHSSQQRQDLEKKHSDTQSMRFDKKEANLRENILAASSSELQLVTILHQEDASSIKPQDNDMETSVPPHLFIDEDENDVPTVPESNTAEKIKQEEHERIQRLINPTNFIDIAHTTFVELLSLADFITDIIVLIMFIQIRHQAWASITLAFFFLFYFILF</sequence>
<evidence type="ECO:0000256" key="1">
    <source>
        <dbReference type="SAM" id="MobiDB-lite"/>
    </source>
</evidence>
<keyword evidence="2" id="KW-0472">Membrane</keyword>